<dbReference type="Proteomes" id="UP000528457">
    <property type="component" value="Unassembled WGS sequence"/>
</dbReference>
<accession>A0A7X0JY07</accession>
<dbReference type="InterPro" id="IPR050172">
    <property type="entry name" value="SsuD_RutA_monooxygenase"/>
</dbReference>
<sequence length="370" mass="41458">MSANHYFHRDHFKLGTFSANCSGGLAVTKVPERWDNSWENNLQMAKMADEAGFDFLLPIARWIGYGGDTNFHGNVLETVTWATALLAHTKNIHVFSTIHTSCNHPVVLAKQIATMDHVSGGRAGLNVVCGWNRPEYEALGQELPDDHETRYAYGQEWFDIVKRLWRENDAFDYHGEWHKLKQTYSLPHPVQNNVPIFNAAGSSQGREFAVNNADFLFTPAMDLEKTAEDIKNIKAAGTKVGRDVGVLTLSFSVCRPTKKEAEEYHRYYAEENADWGAVDNITRIMFENAESFPKDQILQMKQAMATGHGGFPLVGDPDTVADGLEALHNAGFGGSVLGFVDYVKEMPYFIQEVVPRLERKGIRMPVNTDG</sequence>
<dbReference type="SUPFAM" id="SSF51679">
    <property type="entry name" value="Bacterial luciferase-like"/>
    <property type="match status" value="1"/>
</dbReference>
<dbReference type="GO" id="GO:0004497">
    <property type="term" value="F:monooxygenase activity"/>
    <property type="evidence" value="ECO:0007669"/>
    <property type="project" value="UniProtKB-KW"/>
</dbReference>
<evidence type="ECO:0000256" key="1">
    <source>
        <dbReference type="ARBA" id="ARBA00022630"/>
    </source>
</evidence>
<dbReference type="InterPro" id="IPR011251">
    <property type="entry name" value="Luciferase-like_dom"/>
</dbReference>
<keyword evidence="3" id="KW-0560">Oxidoreductase</keyword>
<gene>
    <name evidence="6" type="ORF">HNR48_004093</name>
</gene>
<organism evidence="6 7">
    <name type="scientific">Pseudoteredinibacter isoporae</name>
    <dbReference type="NCBI Taxonomy" id="570281"/>
    <lineage>
        <taxon>Bacteria</taxon>
        <taxon>Pseudomonadati</taxon>
        <taxon>Pseudomonadota</taxon>
        <taxon>Gammaproteobacteria</taxon>
        <taxon>Cellvibrionales</taxon>
        <taxon>Cellvibrionaceae</taxon>
        <taxon>Pseudoteredinibacter</taxon>
    </lineage>
</organism>
<protein>
    <submittedName>
        <fullName evidence="6">Alkanesulfonate monooxygenase SsuD/methylene tetrahydromethanopterin reductase-like flavin-dependent oxidoreductase (Luciferase family)</fullName>
    </submittedName>
</protein>
<dbReference type="CDD" id="cd01094">
    <property type="entry name" value="Alkanesulfonate_monoxygenase"/>
    <property type="match status" value="1"/>
</dbReference>
<evidence type="ECO:0000313" key="6">
    <source>
        <dbReference type="EMBL" id="MBB6523778.1"/>
    </source>
</evidence>
<evidence type="ECO:0000259" key="5">
    <source>
        <dbReference type="Pfam" id="PF00296"/>
    </source>
</evidence>
<dbReference type="PANTHER" id="PTHR42847">
    <property type="entry name" value="ALKANESULFONATE MONOOXYGENASE"/>
    <property type="match status" value="1"/>
</dbReference>
<dbReference type="EMBL" id="JACHHT010000005">
    <property type="protein sequence ID" value="MBB6523778.1"/>
    <property type="molecule type" value="Genomic_DNA"/>
</dbReference>
<evidence type="ECO:0000313" key="7">
    <source>
        <dbReference type="Proteomes" id="UP000528457"/>
    </source>
</evidence>
<feature type="domain" description="Luciferase-like" evidence="5">
    <location>
        <begin position="14"/>
        <end position="332"/>
    </location>
</feature>
<keyword evidence="1" id="KW-0285">Flavoprotein</keyword>
<dbReference type="FunCoup" id="A0A7X0JY07">
    <property type="interactions" value="83"/>
</dbReference>
<evidence type="ECO:0000256" key="3">
    <source>
        <dbReference type="ARBA" id="ARBA00023002"/>
    </source>
</evidence>
<dbReference type="Gene3D" id="3.20.20.30">
    <property type="entry name" value="Luciferase-like domain"/>
    <property type="match status" value="1"/>
</dbReference>
<dbReference type="InParanoid" id="A0A7X0JY07"/>
<reference evidence="6 7" key="1">
    <citation type="submission" date="2020-08" db="EMBL/GenBank/DDBJ databases">
        <title>Genomic Encyclopedia of Type Strains, Phase IV (KMG-IV): sequencing the most valuable type-strain genomes for metagenomic binning, comparative biology and taxonomic classification.</title>
        <authorList>
            <person name="Goeker M."/>
        </authorList>
    </citation>
    <scope>NUCLEOTIDE SEQUENCE [LARGE SCALE GENOMIC DNA]</scope>
    <source>
        <strain evidence="6 7">DSM 22368</strain>
    </source>
</reference>
<comment type="caution">
    <text evidence="6">The sequence shown here is derived from an EMBL/GenBank/DDBJ whole genome shotgun (WGS) entry which is preliminary data.</text>
</comment>
<dbReference type="PANTHER" id="PTHR42847:SF4">
    <property type="entry name" value="ALKANESULFONATE MONOOXYGENASE-RELATED"/>
    <property type="match status" value="1"/>
</dbReference>
<keyword evidence="4 6" id="KW-0503">Monooxygenase</keyword>
<dbReference type="RefSeq" id="WP_166843517.1">
    <property type="nucleotide sequence ID" value="NZ_JAAONY010000005.1"/>
</dbReference>
<keyword evidence="7" id="KW-1185">Reference proteome</keyword>
<dbReference type="InterPro" id="IPR036661">
    <property type="entry name" value="Luciferase-like_sf"/>
</dbReference>
<name>A0A7X0JY07_9GAMM</name>
<dbReference type="Pfam" id="PF00296">
    <property type="entry name" value="Bac_luciferase"/>
    <property type="match status" value="1"/>
</dbReference>
<evidence type="ECO:0000256" key="4">
    <source>
        <dbReference type="ARBA" id="ARBA00023033"/>
    </source>
</evidence>
<evidence type="ECO:0000256" key="2">
    <source>
        <dbReference type="ARBA" id="ARBA00022643"/>
    </source>
</evidence>
<proteinExistence type="predicted"/>
<keyword evidence="2" id="KW-0288">FMN</keyword>
<dbReference type="GO" id="GO:0016705">
    <property type="term" value="F:oxidoreductase activity, acting on paired donors, with incorporation or reduction of molecular oxygen"/>
    <property type="evidence" value="ECO:0007669"/>
    <property type="project" value="InterPro"/>
</dbReference>
<dbReference type="AlphaFoldDB" id="A0A7X0JY07"/>